<dbReference type="EMBL" id="CAJNJA010028744">
    <property type="protein sequence ID" value="CAE7610942.1"/>
    <property type="molecule type" value="Genomic_DNA"/>
</dbReference>
<dbReference type="Proteomes" id="UP000601435">
    <property type="component" value="Unassembled WGS sequence"/>
</dbReference>
<evidence type="ECO:0000313" key="4">
    <source>
        <dbReference type="Proteomes" id="UP000601435"/>
    </source>
</evidence>
<dbReference type="OrthoDB" id="414463at2759"/>
<dbReference type="PANTHER" id="PTHR43393:SF2">
    <property type="entry name" value="CYTOKININ RIBOSIDE 5'-MONOPHOSPHATE PHOSPHORIBOHYDROLASE"/>
    <property type="match status" value="1"/>
</dbReference>
<gene>
    <name evidence="3" type="ORF">SNEC2469_LOCUS17380</name>
</gene>
<proteinExistence type="predicted"/>
<dbReference type="SUPFAM" id="SSF102405">
    <property type="entry name" value="MCP/YpsA-like"/>
    <property type="match status" value="1"/>
</dbReference>
<comment type="caution">
    <text evidence="3">The sequence shown here is derived from an EMBL/GenBank/DDBJ whole genome shotgun (WGS) entry which is preliminary data.</text>
</comment>
<keyword evidence="4" id="KW-1185">Reference proteome</keyword>
<sequence length="1746" mass="186098">RRVVVRALAVLLLVGGLALVGGWLYLTRSGTVRGMVMSRVESALACEATCSSVSISLGGRVVVRDLILRVPGMDGRAGEFLLAERAVADVDLGVAATGASDAVRSIELVGAMIRLSQSEDLRLNIEGLGSSGAGAMVRVPAVRVREGRLELGEHEGASYSPLTDLTVTGLLDSDPDDPSVLRFELAEGDGEASGALTLAGSFDLETLDGEARLTNVDLERWGEAPAPRRFRDVWADLGLAGSVDEARLSYGEDSGLSVVISLREVDLDLPITGRIGAALEGAAAEAIDLRRVAGDLRFERGGFGADLQGLIAELPVRVSFESQGYAPDSPFVARIVSTGFKFEERPSLLPFAPRNIRELFERFSSPSAEVDGSVSVARLPDGRLAVSGAFSLRDGFVLYDAFPYPIGGVSAQVEFDDESVRIVNVAGTGPTGATFSASGAIAPLGTDAALALEVGLYGVPLDEHFRDALPESVFDVFGSVAHAPSYAELVSRGLVMGSDLDAELEVERVGLEVEIARGERRGDEEADLAELRIRLAEVLELERVPVYDLGGTVDFEATIEQTFGRSPALSGDITGTVRNVAMLPRLFPYPLVVPEMKIVVRDWTAFIEPSAFVGLTGARGTLSAEIPDLNEAERDALSSVEVMIDVAPADEFLLHALPGPREGVGPLEDGSAEGVARRLGLGGVGRDVRVSIGERGSSGVHGVDVVLPLDGGGVTLSPPGSGMVVSTSRGSLRVTESSLTLRIEEGELDGSPLRAEIDTTYGAGRPVDVVGRIDLPGLDLSTEVEGFFETIVPGAVASAREARARYAPSGVADVGVLIGTGPGDPGDPGGPGGSSGVSFGNGRDIELTAFGGRVGLATLGGEVFTNGSRTVFSGVEGAALTYGGEPVGRLSAEGVFSAGGAARPGDSLSLSVLDARVESGAIRNAVRERSPRLAEWLDTHGARGTFDIGVEQRPGEAGLHGWFNPEVFEIVRRGERMRIEFTGGEIAFDERGGTIDSVVAGMESWTLDLNGGWSTEGEGSVRIDVGARGETLSAPVLAALPAPVAKTLASLELDVGEDFEMRDASFEVERAFGGGTPRTEFAGTLLFTDASLRAGVVIEKIDGTAAMTIYDDGSSALPDLDIAIDAASLELAGVGLSSGRVRIVTGMDEGVLAIPSLRLYGHGGLVTGYAEVRFADEYGVELVRKPVRMRFDASGLAFSSFYEDLLSELDVAPSLRGLSEAETGVLDASLSIETVLGDTGATEGRGLVRVRSGNIVEMPGVLPLLELSNLQAPFGERLEIGYADFFVLGDRLVFDVLEATSPSLLITGEGGVRYTTGEIDLAFRTRGGRAIPIVSTVLEGVRDEFFTARVRGTLAEPAWTMEQLPATRRFLTTIFEGEPVGNGRITMNRVTETPTGAAPRRPERAVDLPAFQEKVRELVIECGADPANADSEIITDLVLNALKLVTDGRDRGELKLLRSSFKEMRYAYNVFERYTDVPKISIFGSARTKPDHPDYKAAVEFSKEMADRGWLSITGAGDGIMRAGHEGPGRESSFGLAIRLPFETTANDIILGDDKLIHFRYFFTRKLMFVSQSSAVAVFPGGFGTQDEIFEALTLIQTGKSAMVPVVLVEGENGSYWKHWMNYIEKSLLGGGFISPEDMDLFHIAKSTEEAAAYVCEFFRNYHSSRYVGDDYVIRLKKPLTDKAVGELNEEFEVLIREGQIVQREAYPIEDEFMDLPRLAFTHTRHHIGLLRRLIDRVNDEANIAK</sequence>
<evidence type="ECO:0000313" key="3">
    <source>
        <dbReference type="EMBL" id="CAE7610942.1"/>
    </source>
</evidence>
<organism evidence="3 4">
    <name type="scientific">Symbiodinium necroappetens</name>
    <dbReference type="NCBI Taxonomy" id="1628268"/>
    <lineage>
        <taxon>Eukaryota</taxon>
        <taxon>Sar</taxon>
        <taxon>Alveolata</taxon>
        <taxon>Dinophyceae</taxon>
        <taxon>Suessiales</taxon>
        <taxon>Symbiodiniaceae</taxon>
        <taxon>Symbiodinium</taxon>
    </lineage>
</organism>
<evidence type="ECO:0000256" key="1">
    <source>
        <dbReference type="SAM" id="MobiDB-lite"/>
    </source>
</evidence>
<keyword evidence="2" id="KW-1133">Transmembrane helix</keyword>
<dbReference type="GO" id="GO:0005829">
    <property type="term" value="C:cytosol"/>
    <property type="evidence" value="ECO:0007669"/>
    <property type="project" value="TreeGrafter"/>
</dbReference>
<accession>A0A812V0P5</accession>
<name>A0A812V0P5_9DINO</name>
<feature type="non-terminal residue" evidence="3">
    <location>
        <position position="1746"/>
    </location>
</feature>
<dbReference type="Gene3D" id="3.40.50.450">
    <property type="match status" value="1"/>
</dbReference>
<evidence type="ECO:0000256" key="2">
    <source>
        <dbReference type="SAM" id="Phobius"/>
    </source>
</evidence>
<keyword evidence="2" id="KW-0812">Transmembrane</keyword>
<reference evidence="3" key="1">
    <citation type="submission" date="2021-02" db="EMBL/GenBank/DDBJ databases">
        <authorList>
            <person name="Dougan E. K."/>
            <person name="Rhodes N."/>
            <person name="Thang M."/>
            <person name="Chan C."/>
        </authorList>
    </citation>
    <scope>NUCLEOTIDE SEQUENCE</scope>
</reference>
<dbReference type="InterPro" id="IPR052341">
    <property type="entry name" value="LOG_family_nucleotidases"/>
</dbReference>
<keyword evidence="2" id="KW-0472">Membrane</keyword>
<dbReference type="PANTHER" id="PTHR43393">
    <property type="entry name" value="CYTOKININ RIBOSIDE 5'-MONOPHOSPHATE PHOSPHORIBOHYDROLASE"/>
    <property type="match status" value="1"/>
</dbReference>
<dbReference type="InterPro" id="IPR031100">
    <property type="entry name" value="LOG_fam"/>
</dbReference>
<feature type="transmembrane region" description="Helical" evidence="2">
    <location>
        <begin position="7"/>
        <end position="26"/>
    </location>
</feature>
<protein>
    <recommendedName>
        <fullName evidence="5">LOG family protein</fullName>
    </recommendedName>
</protein>
<feature type="region of interest" description="Disordered" evidence="1">
    <location>
        <begin position="819"/>
        <end position="838"/>
    </location>
</feature>
<dbReference type="Pfam" id="PF03641">
    <property type="entry name" value="Lysine_decarbox"/>
    <property type="match status" value="1"/>
</dbReference>
<feature type="compositionally biased region" description="Gly residues" evidence="1">
    <location>
        <begin position="819"/>
        <end position="835"/>
    </location>
</feature>
<evidence type="ECO:0008006" key="5">
    <source>
        <dbReference type="Google" id="ProtNLM"/>
    </source>
</evidence>